<dbReference type="InterPro" id="IPR001734">
    <property type="entry name" value="Na/solute_symporter"/>
</dbReference>
<keyword evidence="3 8" id="KW-0812">Transmembrane</keyword>
<keyword evidence="4 8" id="KW-1133">Transmembrane helix</keyword>
<dbReference type="PANTHER" id="PTHR11819">
    <property type="entry name" value="SOLUTE CARRIER FAMILY 5"/>
    <property type="match status" value="1"/>
</dbReference>
<feature type="transmembrane region" description="Helical" evidence="8">
    <location>
        <begin position="254"/>
        <end position="272"/>
    </location>
</feature>
<feature type="region of interest" description="Disordered" evidence="7">
    <location>
        <begin position="550"/>
        <end position="578"/>
    </location>
</feature>
<evidence type="ECO:0000256" key="6">
    <source>
        <dbReference type="RuleBase" id="RU362091"/>
    </source>
</evidence>
<gene>
    <name evidence="10" type="primary">LOC106816485</name>
</gene>
<feature type="transmembrane region" description="Helical" evidence="8">
    <location>
        <begin position="361"/>
        <end position="384"/>
    </location>
</feature>
<comment type="subcellular location">
    <subcellularLocation>
        <location evidence="1">Membrane</location>
        <topology evidence="1">Multi-pass membrane protein</topology>
    </subcellularLocation>
</comment>
<dbReference type="NCBIfam" id="TIGR00813">
    <property type="entry name" value="sss"/>
    <property type="match status" value="1"/>
</dbReference>
<dbReference type="Proteomes" id="UP000695022">
    <property type="component" value="Unplaced"/>
</dbReference>
<dbReference type="GeneID" id="106816485"/>
<keyword evidence="5 8" id="KW-0472">Membrane</keyword>
<feature type="transmembrane region" description="Helical" evidence="8">
    <location>
        <begin position="192"/>
        <end position="211"/>
    </location>
</feature>
<feature type="transmembrane region" description="Helical" evidence="8">
    <location>
        <begin position="50"/>
        <end position="68"/>
    </location>
</feature>
<evidence type="ECO:0000256" key="1">
    <source>
        <dbReference type="ARBA" id="ARBA00004141"/>
    </source>
</evidence>
<feature type="transmembrane region" description="Helical" evidence="8">
    <location>
        <begin position="404"/>
        <end position="423"/>
    </location>
</feature>
<dbReference type="Pfam" id="PF00474">
    <property type="entry name" value="SSF"/>
    <property type="match status" value="1"/>
</dbReference>
<comment type="similarity">
    <text evidence="2 6">Belongs to the sodium:solute symporter (SSF) (TC 2.A.21) family.</text>
</comment>
<protein>
    <submittedName>
        <fullName evidence="10">Sodium/glucose cotransporter 4-like</fullName>
    </submittedName>
</protein>
<feature type="transmembrane region" description="Helical" evidence="8">
    <location>
        <begin position="88"/>
        <end position="106"/>
    </location>
</feature>
<sequence length="658" mass="72015">MADVGELEWLDIVVIILYFVFVLGVGLMASKFSNRTTLGGYFLASRSMHWSLIGASLFASNIGSGHFIGLAGSGAAGGIAVAAFELNAAFVLMLLGWLFVPVYVAAEVYTMPEYLKKRFGGQRIRVYLSCLAILLSIFTKISADLFAGAIFIEQALGWNLYVSTLILILLAALFSILGGLTAVIWTDTLQTVIMLGGAATLTAIGFVRIGGYQAVIYEYFNAIATTVIMSNESECGFPPDNSMHLMRPADDPQLPWPGVIFGMFVSGVWYWCSDQVIVQRALAAKNISHAKAGCVFAGYLKLLPMFLLVMPGMVARILFPDEVGCADPDICEELCGSRAGCTNIAYPRLVLELMPTGLRGLMMAVMMAALMSSLTSIFNSSATIFTIDIWTRIRKNASEVEKMIVGRVFVIGLVVVSVLWIPVIQANTGSQLFDYIQSVTSYLSPPVCSVYVLAIFWSRTNEKGAFTGLMLGLLLGGTYFIITFVYGVPECGEPDTRPSFITKLHYLYVGLILFGISILTTVVVSLLTERIGEEHLYRLTFWSRHSEEERLPLDDDNDDDDNTPASVTESVGSEPAEPSFTRKLLNFVGGIQSEAEMWRAAKQLRQELAARAELQAEDTQKLPEAANAIAEQPMYMWLCNANAIAMMAGAIFLWGFYA</sequence>
<feature type="transmembrane region" description="Helical" evidence="8">
    <location>
        <begin position="126"/>
        <end position="152"/>
    </location>
</feature>
<dbReference type="Gene3D" id="1.20.1730.10">
    <property type="entry name" value="Sodium/glucose cotransporter"/>
    <property type="match status" value="1"/>
</dbReference>
<dbReference type="PANTHER" id="PTHR11819:SF195">
    <property type="entry name" value="SODIUM_GLUCOSE COTRANSPORTER 4"/>
    <property type="match status" value="1"/>
</dbReference>
<feature type="transmembrane region" description="Helical" evidence="8">
    <location>
        <begin position="635"/>
        <end position="657"/>
    </location>
</feature>
<evidence type="ECO:0000313" key="9">
    <source>
        <dbReference type="Proteomes" id="UP000695022"/>
    </source>
</evidence>
<reference evidence="10" key="1">
    <citation type="submission" date="2025-08" db="UniProtKB">
        <authorList>
            <consortium name="RefSeq"/>
        </authorList>
    </citation>
    <scope>IDENTIFICATION</scope>
</reference>
<dbReference type="InterPro" id="IPR038377">
    <property type="entry name" value="Na/Glc_symporter_sf"/>
</dbReference>
<evidence type="ECO:0000256" key="7">
    <source>
        <dbReference type="SAM" id="MobiDB-lite"/>
    </source>
</evidence>
<evidence type="ECO:0000313" key="10">
    <source>
        <dbReference type="RefSeq" id="XP_014676596.1"/>
    </source>
</evidence>
<feature type="transmembrane region" description="Helical" evidence="8">
    <location>
        <begin position="464"/>
        <end position="486"/>
    </location>
</feature>
<dbReference type="InterPro" id="IPR018212">
    <property type="entry name" value="Na/solute_symporter_CS"/>
</dbReference>
<evidence type="ECO:0000256" key="4">
    <source>
        <dbReference type="ARBA" id="ARBA00022989"/>
    </source>
</evidence>
<feature type="transmembrane region" description="Helical" evidence="8">
    <location>
        <begin position="435"/>
        <end position="457"/>
    </location>
</feature>
<dbReference type="PROSITE" id="PS00457">
    <property type="entry name" value="NA_SOLUT_SYMP_2"/>
    <property type="match status" value="1"/>
</dbReference>
<name>A0ABM1EWM5_PRICU</name>
<evidence type="ECO:0000256" key="8">
    <source>
        <dbReference type="SAM" id="Phobius"/>
    </source>
</evidence>
<organism evidence="9 10">
    <name type="scientific">Priapulus caudatus</name>
    <name type="common">Priapulid worm</name>
    <dbReference type="NCBI Taxonomy" id="37621"/>
    <lineage>
        <taxon>Eukaryota</taxon>
        <taxon>Metazoa</taxon>
        <taxon>Ecdysozoa</taxon>
        <taxon>Scalidophora</taxon>
        <taxon>Priapulida</taxon>
        <taxon>Priapulimorpha</taxon>
        <taxon>Priapulimorphida</taxon>
        <taxon>Priapulidae</taxon>
        <taxon>Priapulus</taxon>
    </lineage>
</organism>
<feature type="transmembrane region" description="Helical" evidence="8">
    <location>
        <begin position="12"/>
        <end position="29"/>
    </location>
</feature>
<feature type="transmembrane region" description="Helical" evidence="8">
    <location>
        <begin position="158"/>
        <end position="185"/>
    </location>
</feature>
<dbReference type="PROSITE" id="PS50283">
    <property type="entry name" value="NA_SOLUT_SYMP_3"/>
    <property type="match status" value="1"/>
</dbReference>
<evidence type="ECO:0000256" key="3">
    <source>
        <dbReference type="ARBA" id="ARBA00022692"/>
    </source>
</evidence>
<dbReference type="RefSeq" id="XP_014676596.1">
    <property type="nucleotide sequence ID" value="XM_014821110.1"/>
</dbReference>
<evidence type="ECO:0000256" key="2">
    <source>
        <dbReference type="ARBA" id="ARBA00006434"/>
    </source>
</evidence>
<feature type="transmembrane region" description="Helical" evidence="8">
    <location>
        <begin position="293"/>
        <end position="314"/>
    </location>
</feature>
<accession>A0ABM1EWM5</accession>
<feature type="transmembrane region" description="Helical" evidence="8">
    <location>
        <begin position="506"/>
        <end position="528"/>
    </location>
</feature>
<evidence type="ECO:0000256" key="5">
    <source>
        <dbReference type="ARBA" id="ARBA00023136"/>
    </source>
</evidence>
<proteinExistence type="inferred from homology"/>
<keyword evidence="9" id="KW-1185">Reference proteome</keyword>